<reference evidence="2" key="2">
    <citation type="submission" date="2020-06" db="EMBL/GenBank/DDBJ databases">
        <title>Helianthus annuus Genome sequencing and assembly Release 2.</title>
        <authorList>
            <person name="Gouzy J."/>
            <person name="Langlade N."/>
            <person name="Munos S."/>
        </authorList>
    </citation>
    <scope>NUCLEOTIDE SEQUENCE</scope>
    <source>
        <tissue evidence="2">Leaves</tissue>
    </source>
</reference>
<proteinExistence type="predicted"/>
<gene>
    <name evidence="2" type="ORF">HanXRQr2_Chr16g0755201</name>
</gene>
<dbReference type="AlphaFoldDB" id="A0A9K3GYL9"/>
<accession>A0A9K3GYL9</accession>
<dbReference type="Gramene" id="mRNA:HanXRQr2_Chr16g0755201">
    <property type="protein sequence ID" value="CDS:HanXRQr2_Chr16g0755201.1"/>
    <property type="gene ID" value="HanXRQr2_Chr16g0755201"/>
</dbReference>
<comment type="caution">
    <text evidence="2">The sequence shown here is derived from an EMBL/GenBank/DDBJ whole genome shotgun (WGS) entry which is preliminary data.</text>
</comment>
<feature type="region of interest" description="Disordered" evidence="1">
    <location>
        <begin position="87"/>
        <end position="111"/>
    </location>
</feature>
<sequence>MNAMSALTNSHQEIKTEMKKEFEVRDKAHEDLAKKVGHLAEELAQLRRDQEVLASGTMVDGDVVEEVIELPKQVIECLNRAEDMAPQDESDSKEAHVHIHPSSKLIPPTNKVGDAGSGIRIRKVALQDIGHVVKRRPRSCTLRMPNITKRVWIRHANYRAYVGNSVPNVHFDHHER</sequence>
<evidence type="ECO:0000313" key="3">
    <source>
        <dbReference type="Proteomes" id="UP000215914"/>
    </source>
</evidence>
<name>A0A9K3GYL9_HELAN</name>
<evidence type="ECO:0000256" key="1">
    <source>
        <dbReference type="SAM" id="MobiDB-lite"/>
    </source>
</evidence>
<keyword evidence="3" id="KW-1185">Reference proteome</keyword>
<reference evidence="2" key="1">
    <citation type="journal article" date="2017" name="Nature">
        <title>The sunflower genome provides insights into oil metabolism, flowering and Asterid evolution.</title>
        <authorList>
            <person name="Badouin H."/>
            <person name="Gouzy J."/>
            <person name="Grassa C.J."/>
            <person name="Murat F."/>
            <person name="Staton S.E."/>
            <person name="Cottret L."/>
            <person name="Lelandais-Briere C."/>
            <person name="Owens G.L."/>
            <person name="Carrere S."/>
            <person name="Mayjonade B."/>
            <person name="Legrand L."/>
            <person name="Gill N."/>
            <person name="Kane N.C."/>
            <person name="Bowers J.E."/>
            <person name="Hubner S."/>
            <person name="Bellec A."/>
            <person name="Berard A."/>
            <person name="Berges H."/>
            <person name="Blanchet N."/>
            <person name="Boniface M.C."/>
            <person name="Brunel D."/>
            <person name="Catrice O."/>
            <person name="Chaidir N."/>
            <person name="Claudel C."/>
            <person name="Donnadieu C."/>
            <person name="Faraut T."/>
            <person name="Fievet G."/>
            <person name="Helmstetter N."/>
            <person name="King M."/>
            <person name="Knapp S.J."/>
            <person name="Lai Z."/>
            <person name="Le Paslier M.C."/>
            <person name="Lippi Y."/>
            <person name="Lorenzon L."/>
            <person name="Mandel J.R."/>
            <person name="Marage G."/>
            <person name="Marchand G."/>
            <person name="Marquand E."/>
            <person name="Bret-Mestries E."/>
            <person name="Morien E."/>
            <person name="Nambeesan S."/>
            <person name="Nguyen T."/>
            <person name="Pegot-Espagnet P."/>
            <person name="Pouilly N."/>
            <person name="Raftis F."/>
            <person name="Sallet E."/>
            <person name="Schiex T."/>
            <person name="Thomas J."/>
            <person name="Vandecasteele C."/>
            <person name="Vares D."/>
            <person name="Vear F."/>
            <person name="Vautrin S."/>
            <person name="Crespi M."/>
            <person name="Mangin B."/>
            <person name="Burke J.M."/>
            <person name="Salse J."/>
            <person name="Munos S."/>
            <person name="Vincourt P."/>
            <person name="Rieseberg L.H."/>
            <person name="Langlade N.B."/>
        </authorList>
    </citation>
    <scope>NUCLEOTIDE SEQUENCE</scope>
    <source>
        <tissue evidence="2">Leaves</tissue>
    </source>
</reference>
<evidence type="ECO:0000313" key="2">
    <source>
        <dbReference type="EMBL" id="KAF5760585.1"/>
    </source>
</evidence>
<organism evidence="2 3">
    <name type="scientific">Helianthus annuus</name>
    <name type="common">Common sunflower</name>
    <dbReference type="NCBI Taxonomy" id="4232"/>
    <lineage>
        <taxon>Eukaryota</taxon>
        <taxon>Viridiplantae</taxon>
        <taxon>Streptophyta</taxon>
        <taxon>Embryophyta</taxon>
        <taxon>Tracheophyta</taxon>
        <taxon>Spermatophyta</taxon>
        <taxon>Magnoliopsida</taxon>
        <taxon>eudicotyledons</taxon>
        <taxon>Gunneridae</taxon>
        <taxon>Pentapetalae</taxon>
        <taxon>asterids</taxon>
        <taxon>campanulids</taxon>
        <taxon>Asterales</taxon>
        <taxon>Asteraceae</taxon>
        <taxon>Asteroideae</taxon>
        <taxon>Heliantheae alliance</taxon>
        <taxon>Heliantheae</taxon>
        <taxon>Helianthus</taxon>
    </lineage>
</organism>
<protein>
    <submittedName>
        <fullName evidence="2">Uncharacterized protein</fullName>
    </submittedName>
</protein>
<dbReference type="EMBL" id="MNCJ02000331">
    <property type="protein sequence ID" value="KAF5760585.1"/>
    <property type="molecule type" value="Genomic_DNA"/>
</dbReference>
<dbReference type="Proteomes" id="UP000215914">
    <property type="component" value="Unassembled WGS sequence"/>
</dbReference>